<dbReference type="Gene3D" id="2.120.10.30">
    <property type="entry name" value="TolB, C-terminal domain"/>
    <property type="match status" value="2"/>
</dbReference>
<reference evidence="7" key="1">
    <citation type="submission" date="2022-06" db="EMBL/GenBank/DDBJ databases">
        <title>Natrinema sp. a new haloarchaeum isolate from saline soil.</title>
        <authorList>
            <person name="Strakova D."/>
            <person name="Galisteo C."/>
            <person name="Sanchez-Porro C."/>
            <person name="Ventosa A."/>
        </authorList>
    </citation>
    <scope>NUCLEOTIDE SEQUENCE</scope>
    <source>
        <strain evidence="7">S1CR25-10</strain>
    </source>
</reference>
<dbReference type="PROSITE" id="PS00708">
    <property type="entry name" value="PRO_ENDOPEP_SER"/>
    <property type="match status" value="1"/>
</dbReference>
<comment type="caution">
    <text evidence="7">The sequence shown here is derived from an EMBL/GenBank/DDBJ whole genome shotgun (WGS) entry which is preliminary data.</text>
</comment>
<feature type="domain" description="Peptidase S9 prolyl oligopeptidase catalytic" evidence="6">
    <location>
        <begin position="393"/>
        <end position="599"/>
    </location>
</feature>
<dbReference type="InterPro" id="IPR011042">
    <property type="entry name" value="6-blade_b-propeller_TolB-like"/>
</dbReference>
<gene>
    <name evidence="7" type="ORF">NDI89_00640</name>
</gene>
<dbReference type="InterPro" id="IPR029058">
    <property type="entry name" value="AB_hydrolase_fold"/>
</dbReference>
<dbReference type="PRINTS" id="PR00862">
    <property type="entry name" value="PROLIGOPTASE"/>
</dbReference>
<keyword evidence="8" id="KW-1185">Reference proteome</keyword>
<dbReference type="EMBL" id="JAMQOT010000001">
    <property type="protein sequence ID" value="MDF9744081.1"/>
    <property type="molecule type" value="Genomic_DNA"/>
</dbReference>
<dbReference type="InterPro" id="IPR001375">
    <property type="entry name" value="Peptidase_S9_cat"/>
</dbReference>
<dbReference type="SUPFAM" id="SSF53474">
    <property type="entry name" value="alpha/beta-Hydrolases"/>
    <property type="match status" value="1"/>
</dbReference>
<dbReference type="InterPro" id="IPR002471">
    <property type="entry name" value="Pept_S9_AS"/>
</dbReference>
<name>A0A9Q4KYA8_9EURY</name>
<dbReference type="SUPFAM" id="SSF82171">
    <property type="entry name" value="DPP6 N-terminal domain-like"/>
    <property type="match status" value="1"/>
</dbReference>
<proteinExistence type="predicted"/>
<evidence type="ECO:0000256" key="2">
    <source>
        <dbReference type="ARBA" id="ARBA00022990"/>
    </source>
</evidence>
<dbReference type="Proteomes" id="UP001154061">
    <property type="component" value="Unassembled WGS sequence"/>
</dbReference>
<dbReference type="PANTHER" id="PTHR42776:SF27">
    <property type="entry name" value="DIPEPTIDYL PEPTIDASE FAMILY MEMBER 6"/>
    <property type="match status" value="1"/>
</dbReference>
<sequence length="600" mass="67383">MDAYPIDRHLRVRVITGAQYGPDDALYFKCDLTGTHEIWRVTTPGTWPDQITFTGGNVTFASWSPTGEEMAFGVAEGGKRVQLHVQERGSKQVSKLTDDPETTHRWGGWNRDGSRFAYAADRAEPGRFNVYTQGRAAETAEARCVYEQERSSPVYPIGWGPGNERLLVLEMHSNYNADIHVVDLRDGDARRLTDGPDVEARYSSIRWGPDGEALYLITDHEYEWRYIARLDLSSGEVVPVIQEDADLKDLVLHSGRRRLAYRRSERGFSTISIRELTGPTETQPLCNPDMELGAAKCLTMRSDGDELGLMYTTPERKPDLYSIDVATGESVQWTDASEPVPNDTFVRPEPVTYESFDGLEIPSLYAEPTTRTDDGYPAIISLHAGPRQHNSPAFSPLRQYYLEQGFARIEPDYRGSSGYGKGYMELDDFEKRVDAIRDVKAAADWLAAKETVDEDRIVLKGRSYGGFLVLAAMTRWPERFGAGAAIAPIANFETYLENSPPGRQENREAEYGSLDEDRELLRELSPIHDIDQLEAPLLLAHGKDDQKVPFAEATELAEEARHHDIEISTLFLDGTGHSFTSRAARIELFNHTAAFFSEHS</sequence>
<evidence type="ECO:0000313" key="8">
    <source>
        <dbReference type="Proteomes" id="UP001154061"/>
    </source>
</evidence>
<keyword evidence="2" id="KW-0007">Acetylation</keyword>
<comment type="function">
    <text evidence="5">This enzyme catalyzes the hydrolysis of the N-terminal peptide bond of an N-acetylated peptide to generate an N-acetylated amino acid and a peptide with a free N-terminus. It preferentially cleaves off Ac-Ala, Ac-Met and Ac-Ser. Also, involved in the degradation of oxidized and glycated proteins.</text>
</comment>
<evidence type="ECO:0000256" key="4">
    <source>
        <dbReference type="ARBA" id="ARBA00032596"/>
    </source>
</evidence>
<dbReference type="InterPro" id="IPR002470">
    <property type="entry name" value="Peptidase_S9A"/>
</dbReference>
<dbReference type="GO" id="GO:0006508">
    <property type="term" value="P:proteolysis"/>
    <property type="evidence" value="ECO:0007669"/>
    <property type="project" value="InterPro"/>
</dbReference>
<protein>
    <recommendedName>
        <fullName evidence="4">Acyl-peptide hydrolase</fullName>
    </recommendedName>
    <alternativeName>
        <fullName evidence="3">Acylaminoacyl-peptidase</fullName>
    </alternativeName>
</protein>
<evidence type="ECO:0000256" key="1">
    <source>
        <dbReference type="ARBA" id="ARBA00022801"/>
    </source>
</evidence>
<keyword evidence="1" id="KW-0378">Hydrolase</keyword>
<evidence type="ECO:0000256" key="3">
    <source>
        <dbReference type="ARBA" id="ARBA00032284"/>
    </source>
</evidence>
<dbReference type="RefSeq" id="WP_277519541.1">
    <property type="nucleotide sequence ID" value="NZ_JAMQOT010000001.1"/>
</dbReference>
<dbReference type="GO" id="GO:0004252">
    <property type="term" value="F:serine-type endopeptidase activity"/>
    <property type="evidence" value="ECO:0007669"/>
    <property type="project" value="InterPro"/>
</dbReference>
<evidence type="ECO:0000313" key="7">
    <source>
        <dbReference type="EMBL" id="MDF9744081.1"/>
    </source>
</evidence>
<organism evidence="7 8">
    <name type="scientific">Natrinema salsiterrestre</name>
    <dbReference type="NCBI Taxonomy" id="2950540"/>
    <lineage>
        <taxon>Archaea</taxon>
        <taxon>Methanobacteriati</taxon>
        <taxon>Methanobacteriota</taxon>
        <taxon>Stenosarchaea group</taxon>
        <taxon>Halobacteria</taxon>
        <taxon>Halobacteriales</taxon>
        <taxon>Natrialbaceae</taxon>
        <taxon>Natrinema</taxon>
    </lineage>
</organism>
<accession>A0A9Q4KYA8</accession>
<dbReference type="Gene3D" id="3.40.50.1820">
    <property type="entry name" value="alpha/beta hydrolase"/>
    <property type="match status" value="1"/>
</dbReference>
<evidence type="ECO:0000256" key="5">
    <source>
        <dbReference type="ARBA" id="ARBA00045885"/>
    </source>
</evidence>
<dbReference type="AlphaFoldDB" id="A0A9Q4KYA8"/>
<dbReference type="Pfam" id="PF00326">
    <property type="entry name" value="Peptidase_S9"/>
    <property type="match status" value="1"/>
</dbReference>
<evidence type="ECO:0000259" key="6">
    <source>
        <dbReference type="Pfam" id="PF00326"/>
    </source>
</evidence>
<dbReference type="PANTHER" id="PTHR42776">
    <property type="entry name" value="SERINE PEPTIDASE S9 FAMILY MEMBER"/>
    <property type="match status" value="1"/>
</dbReference>